<sequence length="182" mass="19652">MTSIPAFRYHPDPIATGSAVADGGACELCGEVTGARYAGPILGRQAERLCLGCIADGTAAERLGRPDGSAEFSDGLRRQSDSLPSAVLEEILRRTPGYFSWQESYWLTHCGDGAAYLGRTGWDQIKDDDEALKALRDEAQELGMDTAAAQEWISRLSPDGDMTAYLFECLHCGVHLAYSDAN</sequence>
<protein>
    <submittedName>
        <fullName evidence="2">Uncharacterized protein CbrC (UPF0167 family)</fullName>
    </submittedName>
</protein>
<keyword evidence="3" id="KW-1185">Reference proteome</keyword>
<comment type="similarity">
    <text evidence="1">Belongs to the UPF0167 family.</text>
</comment>
<comment type="caution">
    <text evidence="2">The sequence shown here is derived from an EMBL/GenBank/DDBJ whole genome shotgun (WGS) entry which is preliminary data.</text>
</comment>
<dbReference type="EMBL" id="JACHMY010000001">
    <property type="protein sequence ID" value="MBB5837456.1"/>
    <property type="molecule type" value="Genomic_DNA"/>
</dbReference>
<dbReference type="InterPro" id="IPR005363">
    <property type="entry name" value="UPF0167"/>
</dbReference>
<dbReference type="AlphaFoldDB" id="A0A7W9J894"/>
<accession>A0A7W9J894</accession>
<gene>
    <name evidence="2" type="ORF">HDA39_004190</name>
</gene>
<dbReference type="Pfam" id="PF03691">
    <property type="entry name" value="UPF0167"/>
    <property type="match status" value="1"/>
</dbReference>
<proteinExistence type="inferred from homology"/>
<organism evidence="2 3">
    <name type="scientific">Kribbella italica</name>
    <dbReference type="NCBI Taxonomy" id="1540520"/>
    <lineage>
        <taxon>Bacteria</taxon>
        <taxon>Bacillati</taxon>
        <taxon>Actinomycetota</taxon>
        <taxon>Actinomycetes</taxon>
        <taxon>Propionibacteriales</taxon>
        <taxon>Kribbellaceae</taxon>
        <taxon>Kribbella</taxon>
    </lineage>
</organism>
<dbReference type="RefSeq" id="WP_184797495.1">
    <property type="nucleotide sequence ID" value="NZ_JACHMY010000001.1"/>
</dbReference>
<evidence type="ECO:0000256" key="1">
    <source>
        <dbReference type="ARBA" id="ARBA00008525"/>
    </source>
</evidence>
<evidence type="ECO:0000313" key="3">
    <source>
        <dbReference type="Proteomes" id="UP000549971"/>
    </source>
</evidence>
<evidence type="ECO:0000313" key="2">
    <source>
        <dbReference type="EMBL" id="MBB5837456.1"/>
    </source>
</evidence>
<dbReference type="Proteomes" id="UP000549971">
    <property type="component" value="Unassembled WGS sequence"/>
</dbReference>
<reference evidence="2 3" key="1">
    <citation type="submission" date="2020-08" db="EMBL/GenBank/DDBJ databases">
        <title>Sequencing the genomes of 1000 actinobacteria strains.</title>
        <authorList>
            <person name="Klenk H.-P."/>
        </authorList>
    </citation>
    <scope>NUCLEOTIDE SEQUENCE [LARGE SCALE GENOMIC DNA]</scope>
    <source>
        <strain evidence="2 3">DSM 28967</strain>
    </source>
</reference>
<name>A0A7W9J894_9ACTN</name>